<dbReference type="Pfam" id="PF11154">
    <property type="entry name" value="DUF2934"/>
    <property type="match status" value="1"/>
</dbReference>
<evidence type="ECO:0000313" key="2">
    <source>
        <dbReference type="Proteomes" id="UP000193335"/>
    </source>
</evidence>
<dbReference type="AlphaFoldDB" id="A0A1Y2JWR6"/>
<gene>
    <name evidence="1" type="ORF">BSZ19_09580</name>
</gene>
<dbReference type="RefSeq" id="WP_085399375.1">
    <property type="nucleotide sequence ID" value="NZ_NAFL01000222.1"/>
</dbReference>
<organism evidence="1 2">
    <name type="scientific">Bradyrhizobium japonicum</name>
    <dbReference type="NCBI Taxonomy" id="375"/>
    <lineage>
        <taxon>Bacteria</taxon>
        <taxon>Pseudomonadati</taxon>
        <taxon>Pseudomonadota</taxon>
        <taxon>Alphaproteobacteria</taxon>
        <taxon>Hyphomicrobiales</taxon>
        <taxon>Nitrobacteraceae</taxon>
        <taxon>Bradyrhizobium</taxon>
    </lineage>
</organism>
<proteinExistence type="predicted"/>
<dbReference type="InterPro" id="IPR021327">
    <property type="entry name" value="DUF2934"/>
</dbReference>
<comment type="caution">
    <text evidence="1">The sequence shown here is derived from an EMBL/GenBank/DDBJ whole genome shotgun (WGS) entry which is preliminary data.</text>
</comment>
<evidence type="ECO:0000313" key="1">
    <source>
        <dbReference type="EMBL" id="OSJ35148.1"/>
    </source>
</evidence>
<accession>A0A1Y2JWR6</accession>
<evidence type="ECO:0008006" key="3">
    <source>
        <dbReference type="Google" id="ProtNLM"/>
    </source>
</evidence>
<sequence length="80" mass="9444">MEKLRKADQILPARAAGYIRGEITATQLEFVKELRRGLFGRLRHRQISDRAYELWQQSGRPMTGRDLEFWLAAEREIDAR</sequence>
<dbReference type="EMBL" id="NAFL01000222">
    <property type="protein sequence ID" value="OSJ35148.1"/>
    <property type="molecule type" value="Genomic_DNA"/>
</dbReference>
<dbReference type="Proteomes" id="UP000193335">
    <property type="component" value="Unassembled WGS sequence"/>
</dbReference>
<name>A0A1Y2JWR6_BRAJP</name>
<reference evidence="1 2" key="1">
    <citation type="submission" date="2017-03" db="EMBL/GenBank/DDBJ databases">
        <title>Whole genome sequences of fourteen strains of Bradyrhizobium canariense and one strain of Bradyrhizobium japonicum isolated from Lupinus (Papilionoideae: Genisteae) species in Algeria.</title>
        <authorList>
            <person name="Crovadore J."/>
            <person name="Chekireb D."/>
            <person name="Brachmann A."/>
            <person name="Chablais R."/>
            <person name="Cochard B."/>
            <person name="Lefort F."/>
        </authorList>
    </citation>
    <scope>NUCLEOTIDE SEQUENCE [LARGE SCALE GENOMIC DNA]</scope>
    <source>
        <strain evidence="1 2">UBMA197</strain>
    </source>
</reference>
<protein>
    <recommendedName>
        <fullName evidence="3">DUF2934 domain-containing protein</fullName>
    </recommendedName>
</protein>